<evidence type="ECO:0000313" key="2">
    <source>
        <dbReference type="Proteomes" id="UP000030364"/>
    </source>
</evidence>
<proteinExistence type="predicted"/>
<comment type="caution">
    <text evidence="1">The sequence shown here is derived from an EMBL/GenBank/DDBJ whole genome shotgun (WGS) entry which is preliminary data.</text>
</comment>
<reference evidence="1 2" key="1">
    <citation type="journal article" date="2015" name="Genome Announc.">
        <title>Draft Genome Sequence of the Thermophile Thermus filiformis ATCC 43280, Producer of Carotenoid-(Di)glucoside-Branched Fatty Acid (Di)esters and Source of Hyperthermostable Enzymes of Biotechnological Interest.</title>
        <authorList>
            <person name="Mandelli F."/>
            <person name="Oliveira Ramires B."/>
            <person name="Couger M.B."/>
            <person name="Paixao D.A."/>
            <person name="Camilo C.M."/>
            <person name="Polikarpov I."/>
            <person name="Prade R."/>
            <person name="Riano-Pachon D.M."/>
            <person name="Squina F.M."/>
        </authorList>
    </citation>
    <scope>NUCLEOTIDE SEQUENCE [LARGE SCALE GENOMIC DNA]</scope>
    <source>
        <strain evidence="1 2">ATCC 43280</strain>
    </source>
</reference>
<dbReference type="AlphaFoldDB" id="A0A0D6XAL9"/>
<dbReference type="EMBL" id="JPSL02000032">
    <property type="protein sequence ID" value="KIX84810.1"/>
    <property type="molecule type" value="Genomic_DNA"/>
</dbReference>
<protein>
    <submittedName>
        <fullName evidence="1">Uncharacterized protein</fullName>
    </submittedName>
</protein>
<dbReference type="RefSeq" id="WP_038063147.1">
    <property type="nucleotide sequence ID" value="NZ_JPSL02000032.1"/>
</dbReference>
<dbReference type="Proteomes" id="UP000030364">
    <property type="component" value="Unassembled WGS sequence"/>
</dbReference>
<name>A0A0D6XAL9_THEFI</name>
<organism evidence="1 2">
    <name type="scientific">Thermus filiformis</name>
    <dbReference type="NCBI Taxonomy" id="276"/>
    <lineage>
        <taxon>Bacteria</taxon>
        <taxon>Thermotogati</taxon>
        <taxon>Deinococcota</taxon>
        <taxon>Deinococci</taxon>
        <taxon>Thermales</taxon>
        <taxon>Thermaceae</taxon>
        <taxon>Thermus</taxon>
    </lineage>
</organism>
<keyword evidence="2" id="KW-1185">Reference proteome</keyword>
<evidence type="ECO:0000313" key="1">
    <source>
        <dbReference type="EMBL" id="KIX84810.1"/>
    </source>
</evidence>
<gene>
    <name evidence="1" type="ORF">THFILI_00535</name>
</gene>
<accession>A0A0D6XAL9</accession>
<dbReference type="OrthoDB" id="9982046at2"/>
<sequence length="150" mass="16325">MAVQGLPLRLEANRRSSNDQIVVSTLREIQKAEEMYYGFNRTYTTDYAQLRNIPGVGTDLPAPSGSTAVGTTFTLTGVNPTVRVVAQNPTAPLTLQDDFCFLASTPAGQYWYQVTKRGVRPRSGYPTASPPDPAYPATGAAPNACRYDIY</sequence>